<feature type="region of interest" description="Disordered" evidence="1">
    <location>
        <begin position="284"/>
        <end position="314"/>
    </location>
</feature>
<dbReference type="InterPro" id="IPR019261">
    <property type="entry name" value="PARG_cat_microbial"/>
</dbReference>
<reference evidence="3" key="1">
    <citation type="submission" date="2021-01" db="EMBL/GenBank/DDBJ databases">
        <authorList>
            <person name="Corre E."/>
            <person name="Pelletier E."/>
            <person name="Niang G."/>
            <person name="Scheremetjew M."/>
            <person name="Finn R."/>
            <person name="Kale V."/>
            <person name="Holt S."/>
            <person name="Cochrane G."/>
            <person name="Meng A."/>
            <person name="Brown T."/>
            <person name="Cohen L."/>
        </authorList>
    </citation>
    <scope>NUCLEOTIDE SEQUENCE</scope>
    <source>
        <strain evidence="3">CCMP3105</strain>
    </source>
</reference>
<dbReference type="NCBIfam" id="TIGR02452">
    <property type="entry name" value="TIGR02452 family protein"/>
    <property type="match status" value="1"/>
</dbReference>
<gene>
    <name evidence="3" type="ORF">AMON00008_LOCUS34809</name>
</gene>
<name>A0A7S4VIK6_9DINO</name>
<dbReference type="InterPro" id="IPR012664">
    <property type="entry name" value="CHP02452"/>
</dbReference>
<evidence type="ECO:0000313" key="3">
    <source>
        <dbReference type="EMBL" id="CAE4613079.1"/>
    </source>
</evidence>
<dbReference type="AlphaFoldDB" id="A0A7S4VIK6"/>
<feature type="domain" description="Microbial-type PARG catalytic" evidence="2">
    <location>
        <begin position="12"/>
        <end position="167"/>
    </location>
</feature>
<evidence type="ECO:0000256" key="1">
    <source>
        <dbReference type="SAM" id="MobiDB-lite"/>
    </source>
</evidence>
<protein>
    <recommendedName>
        <fullName evidence="2">Microbial-type PARG catalytic domain-containing protein</fullName>
    </recommendedName>
</protein>
<dbReference type="PANTHER" id="PTHR35596">
    <property type="entry name" value="DUF2263 DOMAIN-CONTAINING PROTEIN"/>
    <property type="match status" value="1"/>
</dbReference>
<accession>A0A7S4VIK6</accession>
<dbReference type="Gene3D" id="3.40.220.10">
    <property type="entry name" value="Leucine Aminopeptidase, subunit E, domain 1"/>
    <property type="match status" value="1"/>
</dbReference>
<dbReference type="Pfam" id="PF10021">
    <property type="entry name" value="PARG_cat_microb"/>
    <property type="match status" value="1"/>
</dbReference>
<dbReference type="PANTHER" id="PTHR35596:SF1">
    <property type="entry name" value="MICROBIAL-TYPE PARG CATALYTIC DOMAIN-CONTAINING PROTEIN"/>
    <property type="match status" value="1"/>
</dbReference>
<dbReference type="EMBL" id="HBNR01049809">
    <property type="protein sequence ID" value="CAE4613079.1"/>
    <property type="molecule type" value="Transcribed_RNA"/>
</dbReference>
<evidence type="ECO:0000259" key="2">
    <source>
        <dbReference type="Pfam" id="PF10021"/>
    </source>
</evidence>
<feature type="compositionally biased region" description="Basic residues" evidence="1">
    <location>
        <begin position="302"/>
        <end position="314"/>
    </location>
</feature>
<dbReference type="PIRSF" id="PIRSF014899">
    <property type="entry name" value="UCP014899"/>
    <property type="match status" value="1"/>
</dbReference>
<organism evidence="3">
    <name type="scientific">Alexandrium monilatum</name>
    <dbReference type="NCBI Taxonomy" id="311494"/>
    <lineage>
        <taxon>Eukaryota</taxon>
        <taxon>Sar</taxon>
        <taxon>Alveolata</taxon>
        <taxon>Dinophyceae</taxon>
        <taxon>Gonyaulacales</taxon>
        <taxon>Pyrocystaceae</taxon>
        <taxon>Alexandrium</taxon>
    </lineage>
</organism>
<proteinExistence type="predicted"/>
<sequence>MSSRSQRQEHARQTRAVLESACYQAETAPGEQQHIDIRELLDASCAGTTMHPAEAPPAAGPPEEHHGTRIDVTAETTLEAGRRLHDELGSEAAASLCLLNFASAKNPGGGFENGAQAQEESLARASGLVACLELHQADFYDPHRRDPSDGLYSHAMIHSPSVPFFREDSGRFCSPWCASVITSPAPNAGVATPKCGSRAVSEALAERCRRVLLLALQRRHQDLVLGAFGCGVFKNDPREVAAIFGSLLGSSGEFHGAFRRIVFAVPGGFADVNHRAFVERFGEAQAEARAPPSGRRGGKAERRSKRWAKHAGDP</sequence>
<dbReference type="InterPro" id="IPR043472">
    <property type="entry name" value="Macro_dom-like"/>
</dbReference>